<dbReference type="CDD" id="cd00067">
    <property type="entry name" value="GAL4"/>
    <property type="match status" value="1"/>
</dbReference>
<dbReference type="GO" id="GO:0006351">
    <property type="term" value="P:DNA-templated transcription"/>
    <property type="evidence" value="ECO:0007669"/>
    <property type="project" value="InterPro"/>
</dbReference>
<keyword evidence="1" id="KW-0479">Metal-binding</keyword>
<feature type="domain" description="Zn(2)-C6 fungal-type" evidence="4">
    <location>
        <begin position="57"/>
        <end position="86"/>
    </location>
</feature>
<dbReference type="SUPFAM" id="SSF57701">
    <property type="entry name" value="Zn2/Cys6 DNA-binding domain"/>
    <property type="match status" value="1"/>
</dbReference>
<feature type="compositionally biased region" description="Basic and acidic residues" evidence="3">
    <location>
        <begin position="105"/>
        <end position="119"/>
    </location>
</feature>
<protein>
    <recommendedName>
        <fullName evidence="4">Zn(2)-C6 fungal-type domain-containing protein</fullName>
    </recommendedName>
</protein>
<feature type="compositionally biased region" description="Low complexity" evidence="3">
    <location>
        <begin position="704"/>
        <end position="717"/>
    </location>
</feature>
<dbReference type="Gene3D" id="4.10.240.10">
    <property type="entry name" value="Zn(2)-C6 fungal-type DNA-binding domain"/>
    <property type="match status" value="1"/>
</dbReference>
<feature type="region of interest" description="Disordered" evidence="3">
    <location>
        <begin position="653"/>
        <end position="765"/>
    </location>
</feature>
<keyword evidence="2" id="KW-0539">Nucleus</keyword>
<feature type="compositionally biased region" description="Low complexity" evidence="3">
    <location>
        <begin position="731"/>
        <end position="753"/>
    </location>
</feature>
<comment type="caution">
    <text evidence="5">The sequence shown here is derived from an EMBL/GenBank/DDBJ whole genome shotgun (WGS) entry which is preliminary data.</text>
</comment>
<feature type="compositionally biased region" description="Basic residues" evidence="3">
    <location>
        <begin position="88"/>
        <end position="104"/>
    </location>
</feature>
<dbReference type="Pfam" id="PF04082">
    <property type="entry name" value="Fungal_trans"/>
    <property type="match status" value="1"/>
</dbReference>
<reference evidence="5" key="2">
    <citation type="submission" date="2023-06" db="EMBL/GenBank/DDBJ databases">
        <authorList>
            <consortium name="Lawrence Berkeley National Laboratory"/>
            <person name="Mondo S.J."/>
            <person name="Hensen N."/>
            <person name="Bonometti L."/>
            <person name="Westerberg I."/>
            <person name="Brannstrom I.O."/>
            <person name="Guillou S."/>
            <person name="Cros-Aarteil S."/>
            <person name="Calhoun S."/>
            <person name="Haridas S."/>
            <person name="Kuo A."/>
            <person name="Pangilinan J."/>
            <person name="Riley R."/>
            <person name="Labutti K."/>
            <person name="Andreopoulos B."/>
            <person name="Lipzen A."/>
            <person name="Chen C."/>
            <person name="Yanf M."/>
            <person name="Daum C."/>
            <person name="Ng V."/>
            <person name="Clum A."/>
            <person name="Steindorff A."/>
            <person name="Ohm R."/>
            <person name="Martin F."/>
            <person name="Silar P."/>
            <person name="Natvig D."/>
            <person name="Lalanne C."/>
            <person name="Gautier V."/>
            <person name="Ament-Velasquez S.L."/>
            <person name="Kruys A."/>
            <person name="Hutchinson M.I."/>
            <person name="Powell A.J."/>
            <person name="Barry K."/>
            <person name="Miller A.N."/>
            <person name="Grigoriev I.V."/>
            <person name="Debuchy R."/>
            <person name="Gladieux P."/>
            <person name="Thoren M.H."/>
            <person name="Johannesson H."/>
        </authorList>
    </citation>
    <scope>NUCLEOTIDE SEQUENCE</scope>
    <source>
        <strain evidence="5">CBS 626.80</strain>
    </source>
</reference>
<accession>A0AAN6NQW2</accession>
<dbReference type="GO" id="GO:0000981">
    <property type="term" value="F:DNA-binding transcription factor activity, RNA polymerase II-specific"/>
    <property type="evidence" value="ECO:0007669"/>
    <property type="project" value="InterPro"/>
</dbReference>
<dbReference type="AlphaFoldDB" id="A0AAN6NQW2"/>
<dbReference type="PROSITE" id="PS50048">
    <property type="entry name" value="ZN2_CY6_FUNGAL_2"/>
    <property type="match status" value="1"/>
</dbReference>
<feature type="region of interest" description="Disordered" evidence="3">
    <location>
        <begin position="1"/>
        <end position="56"/>
    </location>
</feature>
<evidence type="ECO:0000313" key="5">
    <source>
        <dbReference type="EMBL" id="KAK3950175.1"/>
    </source>
</evidence>
<dbReference type="Proteomes" id="UP001303222">
    <property type="component" value="Unassembled WGS sequence"/>
</dbReference>
<evidence type="ECO:0000256" key="3">
    <source>
        <dbReference type="SAM" id="MobiDB-lite"/>
    </source>
</evidence>
<name>A0AAN6NQW2_9PEZI</name>
<feature type="compositionally biased region" description="Basic and acidic residues" evidence="3">
    <location>
        <begin position="1"/>
        <end position="10"/>
    </location>
</feature>
<keyword evidence="6" id="KW-1185">Reference proteome</keyword>
<dbReference type="InterPro" id="IPR036864">
    <property type="entry name" value="Zn2-C6_fun-type_DNA-bd_sf"/>
</dbReference>
<dbReference type="SMART" id="SM00906">
    <property type="entry name" value="Fungal_trans"/>
    <property type="match status" value="1"/>
</dbReference>
<feature type="compositionally biased region" description="Polar residues" evidence="3">
    <location>
        <begin position="131"/>
        <end position="143"/>
    </location>
</feature>
<dbReference type="PANTHER" id="PTHR31668">
    <property type="entry name" value="GLUCOSE TRANSPORT TRANSCRIPTION REGULATOR RGT1-RELATED-RELATED"/>
    <property type="match status" value="1"/>
</dbReference>
<dbReference type="PANTHER" id="PTHR31668:SF29">
    <property type="entry name" value="ZN(2)-C6 FUNGAL-TYPE DOMAIN-CONTAINING PROTEIN"/>
    <property type="match status" value="1"/>
</dbReference>
<sequence>MDLSHPEEQRGSSSPEARIVRLKTEPGTSTRQSPGPSSSSNATTSGSSNRPVQPPKVCDKCRLRRIRCDYQSPCQPCVDAKLQCTRNHVPRKRGPRPGRGRLINRLREREAGKKEEHRPSSSGDPEVSDGARSNNTDTFPQNASISTTWASDVSIAPETSGLFANEHIFSSRGAFLDLIPKCIELFYQHLYPVMPVLYMPEIQRMDPRTCDLPDKNLLYSLSALTCFRMSGHSLGAEDSPEFWDQAGRFLLNDCLDVRKQYDLYDNISLNTVVSSMFLASSFFEINQSTKAWVYLREALTFAQELGLEDESTYASLSPKEALCRQRVFWLLYVMERRSFAILRNKPLMLRRTPKLPMTLHAYESRGIHTGFLQLLGIYIPLRDSIIEAWTYGSHPTVDVNTYHALQNQLARPAGSSGGLSIPHPLLPPSPTLAVSSVQIPVTQACGFSDLSLSSSSLDSSPTDPVAPAADPTPSQTAELLVTQQWLRLIIWLSSLRQGHLSWAAENESMHFAFPLTIARQTALVLRSLIQIGGHEASGMAALEVNGIGIFEKIFEIGAWCMNVLDSYDKASLEGQFLSLPNFGRRLSACSGQGKQAARSATNSPAEQALDYGEDDDIDLLDVFMRALSATPTSRKQFAEPLYMWATTRPGGMRIASSPGLHPDRGGGAGYFGMAQTQPDLAGQIPGPGLGQASGIGTAQGHNASSMMHQQQQMPQQSGIWSAASAHAHGQAPLAGSSSATGSGSGAGLARSSGPGPGGGQRQGQGMEDVVMGDQTSHQGRAQGFNIDPRLTTGAGSNPPPGGLQHASFSRQQQQPQQQPLRPNAPSHLPDPLPGHLGGSPTSLYNVPGWSPIDPGGLTRARSRTMGMGQQQLKGLMAMVPTPGSAGVSTTQAGS</sequence>
<reference evidence="5" key="1">
    <citation type="journal article" date="2023" name="Mol. Phylogenet. Evol.">
        <title>Genome-scale phylogeny and comparative genomics of the fungal order Sordariales.</title>
        <authorList>
            <person name="Hensen N."/>
            <person name="Bonometti L."/>
            <person name="Westerberg I."/>
            <person name="Brannstrom I.O."/>
            <person name="Guillou S."/>
            <person name="Cros-Aarteil S."/>
            <person name="Calhoun S."/>
            <person name="Haridas S."/>
            <person name="Kuo A."/>
            <person name="Mondo S."/>
            <person name="Pangilinan J."/>
            <person name="Riley R."/>
            <person name="LaButti K."/>
            <person name="Andreopoulos B."/>
            <person name="Lipzen A."/>
            <person name="Chen C."/>
            <person name="Yan M."/>
            <person name="Daum C."/>
            <person name="Ng V."/>
            <person name="Clum A."/>
            <person name="Steindorff A."/>
            <person name="Ohm R.A."/>
            <person name="Martin F."/>
            <person name="Silar P."/>
            <person name="Natvig D.O."/>
            <person name="Lalanne C."/>
            <person name="Gautier V."/>
            <person name="Ament-Velasquez S.L."/>
            <person name="Kruys A."/>
            <person name="Hutchinson M.I."/>
            <person name="Powell A.J."/>
            <person name="Barry K."/>
            <person name="Miller A.N."/>
            <person name="Grigoriev I.V."/>
            <person name="Debuchy R."/>
            <person name="Gladieux P."/>
            <person name="Hiltunen Thoren M."/>
            <person name="Johannesson H."/>
        </authorList>
    </citation>
    <scope>NUCLEOTIDE SEQUENCE</scope>
    <source>
        <strain evidence="5">CBS 626.80</strain>
    </source>
</reference>
<feature type="compositionally biased region" description="Polar residues" evidence="3">
    <location>
        <begin position="694"/>
        <end position="703"/>
    </location>
</feature>
<proteinExistence type="predicted"/>
<organism evidence="5 6">
    <name type="scientific">Pseudoneurospora amorphoporcata</name>
    <dbReference type="NCBI Taxonomy" id="241081"/>
    <lineage>
        <taxon>Eukaryota</taxon>
        <taxon>Fungi</taxon>
        <taxon>Dikarya</taxon>
        <taxon>Ascomycota</taxon>
        <taxon>Pezizomycotina</taxon>
        <taxon>Sordariomycetes</taxon>
        <taxon>Sordariomycetidae</taxon>
        <taxon>Sordariales</taxon>
        <taxon>Sordariaceae</taxon>
        <taxon>Pseudoneurospora</taxon>
    </lineage>
</organism>
<evidence type="ECO:0000256" key="1">
    <source>
        <dbReference type="ARBA" id="ARBA00022723"/>
    </source>
</evidence>
<dbReference type="EMBL" id="MU859187">
    <property type="protein sequence ID" value="KAK3950175.1"/>
    <property type="molecule type" value="Genomic_DNA"/>
</dbReference>
<dbReference type="SMART" id="SM00066">
    <property type="entry name" value="GAL4"/>
    <property type="match status" value="1"/>
</dbReference>
<dbReference type="Pfam" id="PF00172">
    <property type="entry name" value="Zn_clus"/>
    <property type="match status" value="1"/>
</dbReference>
<feature type="region of interest" description="Disordered" evidence="3">
    <location>
        <begin position="778"/>
        <end position="861"/>
    </location>
</feature>
<feature type="compositionally biased region" description="Low complexity" evidence="3">
    <location>
        <begin position="26"/>
        <end position="48"/>
    </location>
</feature>
<dbReference type="GO" id="GO:0003677">
    <property type="term" value="F:DNA binding"/>
    <property type="evidence" value="ECO:0007669"/>
    <property type="project" value="InterPro"/>
</dbReference>
<dbReference type="InterPro" id="IPR001138">
    <property type="entry name" value="Zn2Cys6_DnaBD"/>
</dbReference>
<evidence type="ECO:0000313" key="6">
    <source>
        <dbReference type="Proteomes" id="UP001303222"/>
    </source>
</evidence>
<dbReference type="InterPro" id="IPR007219">
    <property type="entry name" value="XnlR_reg_dom"/>
</dbReference>
<dbReference type="GO" id="GO:0008270">
    <property type="term" value="F:zinc ion binding"/>
    <property type="evidence" value="ECO:0007669"/>
    <property type="project" value="InterPro"/>
</dbReference>
<gene>
    <name evidence="5" type="ORF">QBC32DRAFT_217968</name>
</gene>
<dbReference type="CDD" id="cd12148">
    <property type="entry name" value="fungal_TF_MHR"/>
    <property type="match status" value="1"/>
</dbReference>
<feature type="region of interest" description="Disordered" evidence="3">
    <location>
        <begin position="88"/>
        <end position="143"/>
    </location>
</feature>
<evidence type="ECO:0000256" key="2">
    <source>
        <dbReference type="ARBA" id="ARBA00023242"/>
    </source>
</evidence>
<dbReference type="PROSITE" id="PS00463">
    <property type="entry name" value="ZN2_CY6_FUNGAL_1"/>
    <property type="match status" value="1"/>
</dbReference>
<dbReference type="InterPro" id="IPR050797">
    <property type="entry name" value="Carb_Metab_Trans_Reg"/>
</dbReference>
<evidence type="ECO:0000259" key="4">
    <source>
        <dbReference type="PROSITE" id="PS50048"/>
    </source>
</evidence>